<accession>A0A7W3CDH2</accession>
<protein>
    <submittedName>
        <fullName evidence="1">Uncharacterized protein</fullName>
    </submittedName>
</protein>
<dbReference type="RefSeq" id="WP_048975761.1">
    <property type="nucleotide sequence ID" value="NZ_JABXQT010000001.1"/>
</dbReference>
<sequence length="144" mass="15572">MKTQLIWIALMLTIATTPAHAINAHYRAQLERSGCTEMNANDGSCDIHKTKAQNAAQHATAAGHDPLREATFTSDAVNATISNGFFNATINGKKATVKRLNAHFYEIHGNGFVISLSLDENGITAASWNKRTGHNNGILQVSQK</sequence>
<proteinExistence type="predicted"/>
<evidence type="ECO:0000313" key="1">
    <source>
        <dbReference type="EMBL" id="MBA8078900.1"/>
    </source>
</evidence>
<name>A0A7W3CDH2_ENTAS</name>
<dbReference type="EMBL" id="JABXRP010000001">
    <property type="protein sequence ID" value="MBA8078900.1"/>
    <property type="molecule type" value="Genomic_DNA"/>
</dbReference>
<reference evidence="1 2" key="1">
    <citation type="submission" date="2020-06" db="EMBL/GenBank/DDBJ databases">
        <title>REHAB project genomes.</title>
        <authorList>
            <person name="Shaw L.P."/>
        </authorList>
    </citation>
    <scope>NUCLEOTIDE SEQUENCE [LARGE SCALE GENOMIC DNA]</scope>
    <source>
        <strain evidence="1 2">RHBSTW-00074</strain>
    </source>
</reference>
<gene>
    <name evidence="1" type="ORF">HV056_20505</name>
</gene>
<evidence type="ECO:0000313" key="2">
    <source>
        <dbReference type="Proteomes" id="UP000533461"/>
    </source>
</evidence>
<comment type="caution">
    <text evidence="1">The sequence shown here is derived from an EMBL/GenBank/DDBJ whole genome shotgun (WGS) entry which is preliminary data.</text>
</comment>
<organism evidence="1 2">
    <name type="scientific">Enterobacter asburiae</name>
    <dbReference type="NCBI Taxonomy" id="61645"/>
    <lineage>
        <taxon>Bacteria</taxon>
        <taxon>Pseudomonadati</taxon>
        <taxon>Pseudomonadota</taxon>
        <taxon>Gammaproteobacteria</taxon>
        <taxon>Enterobacterales</taxon>
        <taxon>Enterobacteriaceae</taxon>
        <taxon>Enterobacter</taxon>
        <taxon>Enterobacter cloacae complex</taxon>
    </lineage>
</organism>
<dbReference type="AlphaFoldDB" id="A0A7W3CDH2"/>
<dbReference type="Proteomes" id="UP000533461">
    <property type="component" value="Unassembled WGS sequence"/>
</dbReference>